<evidence type="ECO:0000313" key="3">
    <source>
        <dbReference type="Proteomes" id="UP001175226"/>
    </source>
</evidence>
<evidence type="ECO:0000259" key="1">
    <source>
        <dbReference type="PROSITE" id="PS50181"/>
    </source>
</evidence>
<organism evidence="2 3">
    <name type="scientific">Armillaria borealis</name>
    <dbReference type="NCBI Taxonomy" id="47425"/>
    <lineage>
        <taxon>Eukaryota</taxon>
        <taxon>Fungi</taxon>
        <taxon>Dikarya</taxon>
        <taxon>Basidiomycota</taxon>
        <taxon>Agaricomycotina</taxon>
        <taxon>Agaricomycetes</taxon>
        <taxon>Agaricomycetidae</taxon>
        <taxon>Agaricales</taxon>
        <taxon>Marasmiineae</taxon>
        <taxon>Physalacriaceae</taxon>
        <taxon>Armillaria</taxon>
    </lineage>
</organism>
<comment type="caution">
    <text evidence="2">The sequence shown here is derived from an EMBL/GenBank/DDBJ whole genome shotgun (WGS) entry which is preliminary data.</text>
</comment>
<dbReference type="InterPro" id="IPR001810">
    <property type="entry name" value="F-box_dom"/>
</dbReference>
<dbReference type="PROSITE" id="PS50181">
    <property type="entry name" value="FBOX"/>
    <property type="match status" value="1"/>
</dbReference>
<proteinExistence type="predicted"/>
<protein>
    <recommendedName>
        <fullName evidence="1">F-box domain-containing protein</fullName>
    </recommendedName>
</protein>
<sequence>MDPDQPLPTAFNACQDWLDNVEFDCTKLRLSIEHVERDVLCTVMLAGVQDASHPYCSFLNKVAALAPRLQATTVLTRGVHSSPIPSVHLFYWLCIMFLLSVAEVFPALRPSRRRFYQPLVSSIPCEPPMRPFPLFSLPIELVQLVFSFIPKRELISLSIEELLGPRSEVQWLSLRRITYGYMIVPYTSTPPTEADLLHIDYWRSRQELDSPDALRIQHRMCTHSRMDHDLHDQLFMTPSAHAEIALFVWPGCTFPLAMRCNRLEELDIIMGDLLWCVLWDIWQCTATMLTSLLISIPYQTEYAFARTIDLSSLLHLRILTLTAFLPNVPVLLNTAGTWSSQNRGSPDTKLTLIVNMTSVHVGRLALTLRLSHLLRFFLPSQSNSDIAFRGDFTLVLKAHRPVSNQSDKNHADQLIQALVANSQVAAVVHPWVDGMQPVLD</sequence>
<feature type="domain" description="F-box" evidence="1">
    <location>
        <begin position="131"/>
        <end position="158"/>
    </location>
</feature>
<reference evidence="2" key="1">
    <citation type="submission" date="2023-06" db="EMBL/GenBank/DDBJ databases">
        <authorList>
            <consortium name="Lawrence Berkeley National Laboratory"/>
            <person name="Ahrendt S."/>
            <person name="Sahu N."/>
            <person name="Indic B."/>
            <person name="Wong-Bajracharya J."/>
            <person name="Merenyi Z."/>
            <person name="Ke H.-M."/>
            <person name="Monk M."/>
            <person name="Kocsube S."/>
            <person name="Drula E."/>
            <person name="Lipzen A."/>
            <person name="Balint B."/>
            <person name="Henrissat B."/>
            <person name="Andreopoulos B."/>
            <person name="Martin F.M."/>
            <person name="Harder C.B."/>
            <person name="Rigling D."/>
            <person name="Ford K.L."/>
            <person name="Foster G.D."/>
            <person name="Pangilinan J."/>
            <person name="Papanicolaou A."/>
            <person name="Barry K."/>
            <person name="LaButti K."/>
            <person name="Viragh M."/>
            <person name="Koriabine M."/>
            <person name="Yan M."/>
            <person name="Riley R."/>
            <person name="Champramary S."/>
            <person name="Plett K.L."/>
            <person name="Tsai I.J."/>
            <person name="Slot J."/>
            <person name="Sipos G."/>
            <person name="Plett J."/>
            <person name="Nagy L.G."/>
            <person name="Grigoriev I.V."/>
        </authorList>
    </citation>
    <scope>NUCLEOTIDE SEQUENCE</scope>
    <source>
        <strain evidence="2">FPL87.14</strain>
    </source>
</reference>
<dbReference type="AlphaFoldDB" id="A0AA39MJD1"/>
<dbReference type="EMBL" id="JAUEPT010000059">
    <property type="protein sequence ID" value="KAK0435844.1"/>
    <property type="molecule type" value="Genomic_DNA"/>
</dbReference>
<gene>
    <name evidence="2" type="ORF">EV421DRAFT_1908340</name>
</gene>
<keyword evidence="3" id="KW-1185">Reference proteome</keyword>
<accession>A0AA39MJD1</accession>
<dbReference type="Proteomes" id="UP001175226">
    <property type="component" value="Unassembled WGS sequence"/>
</dbReference>
<name>A0AA39MJD1_9AGAR</name>
<evidence type="ECO:0000313" key="2">
    <source>
        <dbReference type="EMBL" id="KAK0435844.1"/>
    </source>
</evidence>